<feature type="coiled-coil region" evidence="1">
    <location>
        <begin position="69"/>
        <end position="107"/>
    </location>
</feature>
<accession>A0A1I7TL94</accession>
<proteinExistence type="predicted"/>
<sequence length="130" mass="14518">MSFRKALAPLHPGSNQDLERLHAIYIRDDGLPEDLYRIIRLYLVAAEAAIAAGVFAQAAPVEEVGVEGNENGENDAEVMQEAVNDVREEVDVVQEEVQEEIANEENEDPIDLEEANKENIEAHVVIFDDY</sequence>
<dbReference type="WBParaSite" id="Csp11.Scaffold628.g7033.t1">
    <property type="protein sequence ID" value="Csp11.Scaffold628.g7033.t1"/>
    <property type="gene ID" value="Csp11.Scaffold628.g7033"/>
</dbReference>
<evidence type="ECO:0000256" key="1">
    <source>
        <dbReference type="SAM" id="Coils"/>
    </source>
</evidence>
<reference evidence="3" key="1">
    <citation type="submission" date="2016-11" db="UniProtKB">
        <authorList>
            <consortium name="WormBaseParasite"/>
        </authorList>
    </citation>
    <scope>IDENTIFICATION</scope>
</reference>
<protein>
    <submittedName>
        <fullName evidence="3">Uncharacterized protein</fullName>
    </submittedName>
</protein>
<evidence type="ECO:0000313" key="3">
    <source>
        <dbReference type="WBParaSite" id="Csp11.Scaffold628.g7033.t1"/>
    </source>
</evidence>
<organism evidence="2 3">
    <name type="scientific">Caenorhabditis tropicalis</name>
    <dbReference type="NCBI Taxonomy" id="1561998"/>
    <lineage>
        <taxon>Eukaryota</taxon>
        <taxon>Metazoa</taxon>
        <taxon>Ecdysozoa</taxon>
        <taxon>Nematoda</taxon>
        <taxon>Chromadorea</taxon>
        <taxon>Rhabditida</taxon>
        <taxon>Rhabditina</taxon>
        <taxon>Rhabditomorpha</taxon>
        <taxon>Rhabditoidea</taxon>
        <taxon>Rhabditidae</taxon>
        <taxon>Peloderinae</taxon>
        <taxon>Caenorhabditis</taxon>
    </lineage>
</organism>
<evidence type="ECO:0000313" key="2">
    <source>
        <dbReference type="Proteomes" id="UP000095282"/>
    </source>
</evidence>
<keyword evidence="1" id="KW-0175">Coiled coil</keyword>
<dbReference type="AlphaFoldDB" id="A0A1I7TL94"/>
<dbReference type="Proteomes" id="UP000095282">
    <property type="component" value="Unplaced"/>
</dbReference>
<keyword evidence="2" id="KW-1185">Reference proteome</keyword>
<name>A0A1I7TL94_9PELO</name>